<reference evidence="2 3" key="1">
    <citation type="submission" date="2018-06" db="EMBL/GenBank/DDBJ databases">
        <title>Genomic Encyclopedia of Archaeal and Bacterial Type Strains, Phase II (KMG-II): from individual species to whole genera.</title>
        <authorList>
            <person name="Goeker M."/>
        </authorList>
    </citation>
    <scope>NUCLEOTIDE SEQUENCE [LARGE SCALE GENOMIC DNA]</scope>
    <source>
        <strain evidence="2 3">DSM 29821</strain>
    </source>
</reference>
<accession>A0A327VZP1</accession>
<evidence type="ECO:0000256" key="1">
    <source>
        <dbReference type="SAM" id="Phobius"/>
    </source>
</evidence>
<feature type="transmembrane region" description="Helical" evidence="1">
    <location>
        <begin position="44"/>
        <end position="62"/>
    </location>
</feature>
<evidence type="ECO:0008006" key="4">
    <source>
        <dbReference type="Google" id="ProtNLM"/>
    </source>
</evidence>
<dbReference type="EMBL" id="QLMA01000004">
    <property type="protein sequence ID" value="RAJ81952.1"/>
    <property type="molecule type" value="Genomic_DNA"/>
</dbReference>
<keyword evidence="3" id="KW-1185">Reference proteome</keyword>
<name>A0A327VZP1_9BACT</name>
<dbReference type="AlphaFoldDB" id="A0A327VZP1"/>
<keyword evidence="1" id="KW-1133">Transmembrane helix</keyword>
<feature type="transmembrane region" description="Helical" evidence="1">
    <location>
        <begin position="18"/>
        <end position="38"/>
    </location>
</feature>
<gene>
    <name evidence="2" type="ORF">CLV59_104177</name>
</gene>
<evidence type="ECO:0000313" key="2">
    <source>
        <dbReference type="EMBL" id="RAJ81952.1"/>
    </source>
</evidence>
<evidence type="ECO:0000313" key="3">
    <source>
        <dbReference type="Proteomes" id="UP000249819"/>
    </source>
</evidence>
<dbReference type="Proteomes" id="UP000249819">
    <property type="component" value="Unassembled WGS sequence"/>
</dbReference>
<sequence>MNQIYITETFKLPKWRQICAIITLLLCGGACLITIWQSLENPKVLIATAILLLVIVSIYVYIRTRLELSDQEIMYFDGMKPVYVKWSNVVAIDMKMKGKYSELEVFVYYDNRRFTLDATHFGKKQLKRILELLEMKVDQSLFSPSYQQLRAERLPRSVASK</sequence>
<comment type="caution">
    <text evidence="2">The sequence shown here is derived from an EMBL/GenBank/DDBJ whole genome shotgun (WGS) entry which is preliminary data.</text>
</comment>
<protein>
    <recommendedName>
        <fullName evidence="4">PH (Pleckstrin Homology) domain-containing protein</fullName>
    </recommendedName>
</protein>
<keyword evidence="1" id="KW-0812">Transmembrane</keyword>
<organism evidence="2 3">
    <name type="scientific">Chitinophaga dinghuensis</name>
    <dbReference type="NCBI Taxonomy" id="1539050"/>
    <lineage>
        <taxon>Bacteria</taxon>
        <taxon>Pseudomonadati</taxon>
        <taxon>Bacteroidota</taxon>
        <taxon>Chitinophagia</taxon>
        <taxon>Chitinophagales</taxon>
        <taxon>Chitinophagaceae</taxon>
        <taxon>Chitinophaga</taxon>
    </lineage>
</organism>
<proteinExistence type="predicted"/>
<keyword evidence="1" id="KW-0472">Membrane</keyword>